<reference evidence="6" key="1">
    <citation type="submission" date="2017-09" db="EMBL/GenBank/DDBJ databases">
        <title>Depth-based differentiation of microbial function through sediment-hosted aquifers and enrichment of novel symbionts in the deep terrestrial subsurface.</title>
        <authorList>
            <person name="Probst A.J."/>
            <person name="Ladd B."/>
            <person name="Jarett J.K."/>
            <person name="Geller-Mcgrath D.E."/>
            <person name="Sieber C.M.K."/>
            <person name="Emerson J.B."/>
            <person name="Anantharaman K."/>
            <person name="Thomas B.C."/>
            <person name="Malmstrom R."/>
            <person name="Stieglmeier M."/>
            <person name="Klingl A."/>
            <person name="Woyke T."/>
            <person name="Ryan C.M."/>
            <person name="Banfield J.F."/>
        </authorList>
    </citation>
    <scope>NUCLEOTIDE SEQUENCE [LARGE SCALE GENOMIC DNA]</scope>
</reference>
<dbReference type="SUPFAM" id="SSF53448">
    <property type="entry name" value="Nucleotide-diphospho-sugar transferases"/>
    <property type="match status" value="1"/>
</dbReference>
<dbReference type="GO" id="GO:0016020">
    <property type="term" value="C:membrane"/>
    <property type="evidence" value="ECO:0007669"/>
    <property type="project" value="GOC"/>
</dbReference>
<evidence type="ECO:0000313" key="6">
    <source>
        <dbReference type="Proteomes" id="UP000228775"/>
    </source>
</evidence>
<keyword evidence="2" id="KW-0328">Glycosyltransferase</keyword>
<sequence length="240" mass="27837">MKLSVILPTYNESGNIAKLISAINNQEDLTRYKKEFIVIDDNSPDGTANEVKKLCQKNFPVKLIIRKKEKGLATAILSGIRQATGEIIVLMDTDFNHRPKDIIRLLEPIKKQQADLVIGSRYIPGGGMHITEASRWQYWLSKWGNYLVNRWLINLPVQESLSGFVAVRKKLLSKLNLVRIFYGYGEYCMRLLFFCHKAGFIIREVPVMYDLRRYGVSKSSLKRMVYYYLKTALELKFHRP</sequence>
<dbReference type="GO" id="GO:0035269">
    <property type="term" value="P:protein O-linked glycosylation via mannose"/>
    <property type="evidence" value="ECO:0007669"/>
    <property type="project" value="TreeGrafter"/>
</dbReference>
<dbReference type="CDD" id="cd06442">
    <property type="entry name" value="DPM1_like"/>
    <property type="match status" value="1"/>
</dbReference>
<comment type="similarity">
    <text evidence="1">Belongs to the glycosyltransferase 2 family.</text>
</comment>
<evidence type="ECO:0000256" key="2">
    <source>
        <dbReference type="ARBA" id="ARBA00022676"/>
    </source>
</evidence>
<keyword evidence="3" id="KW-0808">Transferase</keyword>
<dbReference type="GO" id="GO:0004582">
    <property type="term" value="F:dolichyl-phosphate beta-D-mannosyltransferase activity"/>
    <property type="evidence" value="ECO:0007669"/>
    <property type="project" value="InterPro"/>
</dbReference>
<dbReference type="EMBL" id="PEVY01000073">
    <property type="protein sequence ID" value="PIU74920.1"/>
    <property type="molecule type" value="Genomic_DNA"/>
</dbReference>
<feature type="domain" description="Glycosyltransferase 2-like" evidence="4">
    <location>
        <begin position="4"/>
        <end position="156"/>
    </location>
</feature>
<dbReference type="PANTHER" id="PTHR43398:SF1">
    <property type="entry name" value="DOLICHOL-PHOSPHATE MANNOSYLTRANSFERASE SUBUNIT 1"/>
    <property type="match status" value="1"/>
</dbReference>
<dbReference type="GO" id="GO:0006488">
    <property type="term" value="P:dolichol-linked oligosaccharide biosynthetic process"/>
    <property type="evidence" value="ECO:0007669"/>
    <property type="project" value="TreeGrafter"/>
</dbReference>
<dbReference type="GO" id="GO:0006506">
    <property type="term" value="P:GPI anchor biosynthetic process"/>
    <property type="evidence" value="ECO:0007669"/>
    <property type="project" value="TreeGrafter"/>
</dbReference>
<accession>A0A2M7AWB2</accession>
<dbReference type="InterPro" id="IPR001173">
    <property type="entry name" value="Glyco_trans_2-like"/>
</dbReference>
<dbReference type="AlphaFoldDB" id="A0A2M7AWB2"/>
<name>A0A2M7AWB2_9BACT</name>
<evidence type="ECO:0000256" key="3">
    <source>
        <dbReference type="ARBA" id="ARBA00022679"/>
    </source>
</evidence>
<gene>
    <name evidence="5" type="ORF">COS76_03525</name>
</gene>
<dbReference type="PANTHER" id="PTHR43398">
    <property type="entry name" value="DOLICHOL-PHOSPHATE MANNOSYLTRANSFERASE SUBUNIT 1"/>
    <property type="match status" value="1"/>
</dbReference>
<evidence type="ECO:0000259" key="4">
    <source>
        <dbReference type="Pfam" id="PF00535"/>
    </source>
</evidence>
<dbReference type="Proteomes" id="UP000228775">
    <property type="component" value="Unassembled WGS sequence"/>
</dbReference>
<dbReference type="Pfam" id="PF00535">
    <property type="entry name" value="Glycos_transf_2"/>
    <property type="match status" value="1"/>
</dbReference>
<dbReference type="InterPro" id="IPR039528">
    <property type="entry name" value="DPM1-like"/>
</dbReference>
<dbReference type="InterPro" id="IPR029044">
    <property type="entry name" value="Nucleotide-diphossugar_trans"/>
</dbReference>
<protein>
    <recommendedName>
        <fullName evidence="4">Glycosyltransferase 2-like domain-containing protein</fullName>
    </recommendedName>
</protein>
<comment type="caution">
    <text evidence="5">The sequence shown here is derived from an EMBL/GenBank/DDBJ whole genome shotgun (WGS) entry which is preliminary data.</text>
</comment>
<evidence type="ECO:0000256" key="1">
    <source>
        <dbReference type="ARBA" id="ARBA00006739"/>
    </source>
</evidence>
<dbReference type="Gene3D" id="3.90.550.10">
    <property type="entry name" value="Spore Coat Polysaccharide Biosynthesis Protein SpsA, Chain A"/>
    <property type="match status" value="1"/>
</dbReference>
<organism evidence="5 6">
    <name type="scientific">Candidatus Portnoybacteria bacterium CG06_land_8_20_14_3_00_39_12</name>
    <dbReference type="NCBI Taxonomy" id="1974809"/>
    <lineage>
        <taxon>Bacteria</taxon>
        <taxon>Candidatus Portnoyibacteriota</taxon>
    </lineage>
</organism>
<evidence type="ECO:0000313" key="5">
    <source>
        <dbReference type="EMBL" id="PIU74920.1"/>
    </source>
</evidence>
<proteinExistence type="inferred from homology"/>